<dbReference type="Gene3D" id="1.10.10.10">
    <property type="entry name" value="Winged helix-like DNA-binding domain superfamily/Winged helix DNA-binding domain"/>
    <property type="match status" value="1"/>
</dbReference>
<name>A0ABU9AJC9_PSEA5</name>
<comment type="caution">
    <text evidence="5">The sequence shown here is derived from an EMBL/GenBank/DDBJ whole genome shotgun (WGS) entry which is preliminary data.</text>
</comment>
<organism evidence="5 6">
    <name type="scientific">Pseudonocardia alni subsp. carboxydivorans</name>
    <dbReference type="NCBI Taxonomy" id="415010"/>
    <lineage>
        <taxon>Bacteria</taxon>
        <taxon>Bacillati</taxon>
        <taxon>Actinomycetota</taxon>
        <taxon>Actinomycetes</taxon>
        <taxon>Pseudonocardiales</taxon>
        <taxon>Pseudonocardiaceae</taxon>
        <taxon>Pseudonocardia</taxon>
    </lineage>
</organism>
<evidence type="ECO:0000256" key="3">
    <source>
        <dbReference type="ARBA" id="ARBA00023163"/>
    </source>
</evidence>
<proteinExistence type="predicted"/>
<dbReference type="CDD" id="cd06170">
    <property type="entry name" value="LuxR_C_like"/>
    <property type="match status" value="1"/>
</dbReference>
<gene>
    <name evidence="5" type="ORF">WG925_20715</name>
</gene>
<dbReference type="InterPro" id="IPR036388">
    <property type="entry name" value="WH-like_DNA-bd_sf"/>
</dbReference>
<evidence type="ECO:0000259" key="4">
    <source>
        <dbReference type="PROSITE" id="PS50043"/>
    </source>
</evidence>
<evidence type="ECO:0000313" key="6">
    <source>
        <dbReference type="Proteomes" id="UP001367513"/>
    </source>
</evidence>
<feature type="domain" description="HTH luxR-type" evidence="4">
    <location>
        <begin position="287"/>
        <end position="353"/>
    </location>
</feature>
<dbReference type="SUPFAM" id="SSF46894">
    <property type="entry name" value="C-terminal effector domain of the bipartite response regulators"/>
    <property type="match status" value="1"/>
</dbReference>
<protein>
    <submittedName>
        <fullName evidence="5">Helix-turn-helix transcriptional regulator</fullName>
    </submittedName>
</protein>
<keyword evidence="3" id="KW-0804">Transcription</keyword>
<reference evidence="5 6" key="1">
    <citation type="submission" date="2024-03" db="EMBL/GenBank/DDBJ databases">
        <title>Draft genome sequence of Pseudonocardia carboxydivorans JCM 14827.</title>
        <authorList>
            <person name="Duangmal K."/>
        </authorList>
    </citation>
    <scope>NUCLEOTIDE SEQUENCE [LARGE SCALE GENOMIC DNA]</scope>
    <source>
        <strain evidence="5 6">JCM 14827</strain>
    </source>
</reference>
<evidence type="ECO:0000313" key="5">
    <source>
        <dbReference type="EMBL" id="MEK6466170.1"/>
    </source>
</evidence>
<accession>A0ABU9AJC9</accession>
<dbReference type="Pfam" id="PF00196">
    <property type="entry name" value="GerE"/>
    <property type="match status" value="1"/>
</dbReference>
<keyword evidence="1" id="KW-0805">Transcription regulation</keyword>
<evidence type="ECO:0000256" key="2">
    <source>
        <dbReference type="ARBA" id="ARBA00023125"/>
    </source>
</evidence>
<dbReference type="Proteomes" id="UP001367513">
    <property type="component" value="Unassembled WGS sequence"/>
</dbReference>
<dbReference type="InterPro" id="IPR000792">
    <property type="entry name" value="Tscrpt_reg_LuxR_C"/>
</dbReference>
<dbReference type="SMART" id="SM00421">
    <property type="entry name" value="HTH_LUXR"/>
    <property type="match status" value="1"/>
</dbReference>
<sequence>MPAAAPARVRERLAALASAGLDAPTFGLTALDLLRSSLPFSAACLATVDPATELVTGVVKADLTDEHDDLWARHEYEVVDLYNSFDVFCRPGGVTTALAETDGDLSRLRRFDEFFSPVYGFGDELRFTAAADGAHWGFVALFRDDGRGFSPAEQEYAADVGRLFGRGMRAGLVAGAVADGPGGADGPAVLVVGRDGAVTHGGPGVAERLADLGGDTDGALPFPLLGLIRAARRYAAGHLVQLPRTRLRTRSGHWVVAHASPLAGPDGASGQVVVTIEEARPPEIVPLVTAAFGLTPRERDVVGLVLRGADTAEIARVLHLSAWTVQDHLKSVFAKVGVRSRRELTARVYFDQYAPRLQVGAGLTPSGWFAGTA</sequence>
<dbReference type="EMBL" id="JBBPIX010000011">
    <property type="protein sequence ID" value="MEK6466170.1"/>
    <property type="molecule type" value="Genomic_DNA"/>
</dbReference>
<dbReference type="PROSITE" id="PS50043">
    <property type="entry name" value="HTH_LUXR_2"/>
    <property type="match status" value="1"/>
</dbReference>
<dbReference type="PANTHER" id="PTHR44688">
    <property type="entry name" value="DNA-BINDING TRANSCRIPTIONAL ACTIVATOR DEVR_DOSR"/>
    <property type="match status" value="1"/>
</dbReference>
<dbReference type="PANTHER" id="PTHR44688:SF16">
    <property type="entry name" value="DNA-BINDING TRANSCRIPTIONAL ACTIVATOR DEVR_DOSR"/>
    <property type="match status" value="1"/>
</dbReference>
<dbReference type="PROSITE" id="PS00622">
    <property type="entry name" value="HTH_LUXR_1"/>
    <property type="match status" value="1"/>
</dbReference>
<keyword evidence="2" id="KW-0238">DNA-binding</keyword>
<dbReference type="RefSeq" id="WP_346101909.1">
    <property type="nucleotide sequence ID" value="NZ_BAAAOD010000003.1"/>
</dbReference>
<evidence type="ECO:0000256" key="1">
    <source>
        <dbReference type="ARBA" id="ARBA00023015"/>
    </source>
</evidence>
<dbReference type="InterPro" id="IPR016032">
    <property type="entry name" value="Sig_transdc_resp-reg_C-effctor"/>
</dbReference>
<keyword evidence="6" id="KW-1185">Reference proteome</keyword>
<dbReference type="PRINTS" id="PR00038">
    <property type="entry name" value="HTHLUXR"/>
</dbReference>